<dbReference type="Gene3D" id="2.60.40.4060">
    <property type="entry name" value="Reeler domain"/>
    <property type="match status" value="1"/>
</dbReference>
<accession>A0A811YXP5</accession>
<dbReference type="GO" id="GO:0016020">
    <property type="term" value="C:membrane"/>
    <property type="evidence" value="ECO:0007669"/>
    <property type="project" value="TreeGrafter"/>
</dbReference>
<evidence type="ECO:0000313" key="3">
    <source>
        <dbReference type="EMBL" id="CAD7681226.1"/>
    </source>
</evidence>
<reference evidence="3" key="1">
    <citation type="submission" date="2020-12" db="EMBL/GenBank/DDBJ databases">
        <authorList>
            <consortium name="Molecular Ecology Group"/>
        </authorList>
    </citation>
    <scope>NUCLEOTIDE SEQUENCE</scope>
    <source>
        <strain evidence="3">TBG_1078</strain>
    </source>
</reference>
<feature type="region of interest" description="Disordered" evidence="1">
    <location>
        <begin position="440"/>
        <end position="464"/>
    </location>
</feature>
<dbReference type="PANTHER" id="PTHR45828:SF51">
    <property type="entry name" value="REELIN DOMAIN-CONTAINING PROTEIN 1"/>
    <property type="match status" value="1"/>
</dbReference>
<keyword evidence="4" id="KW-1185">Reference proteome</keyword>
<comment type="caution">
    <text evidence="3">The sequence shown here is derived from an EMBL/GenBank/DDBJ whole genome shotgun (WGS) entry which is preliminary data.</text>
</comment>
<dbReference type="CDD" id="cd08544">
    <property type="entry name" value="Reeler"/>
    <property type="match status" value="1"/>
</dbReference>
<dbReference type="Proteomes" id="UP000645828">
    <property type="component" value="Unassembled WGS sequence"/>
</dbReference>
<dbReference type="InterPro" id="IPR002861">
    <property type="entry name" value="Reeler_dom"/>
</dbReference>
<sequence>MWVLAAVAGGPRAQLRAPRAGSGPGRRPGLTPHTSHLTPHTSHQQVLLLPATRSWHFCIVPLHSKAMACFQEADTITHSDKSRKRNLSFQWKAPAQPVGDLRFLLSVVQSDFVYWERTESPGEPGGPTLPQPANIFVGSLTGAAEENSLDPFPASLWVTEFPGDVKTLFQSSSPTATAISNGQQPRGDSNLILEPSLDICGLERLMALRRLFSEGIASIPSTHLRTQNDPSSDLLETCLPLDRDEQDKMESSSRTVMRSPESTVHPRAPRHLCRSTPTHTPTPVPPSPHTSAASRSPATGGGSEASRPSASFLPQSKHREPRVGEDRGRGKGVPREDGPRPEVGLGGGSALPGTQLGTAQLAILLGLPAALATFLASGLRPLLGQDCHRQTAVSLRGLRGALVPRAAVRGPVAWWALPRGSQPRGTQAWGGGGCAAWWALPRGSQPSENSGGGLGEQRKQGRDR</sequence>
<evidence type="ECO:0000313" key="4">
    <source>
        <dbReference type="Proteomes" id="UP000645828"/>
    </source>
</evidence>
<feature type="region of interest" description="Disordered" evidence="1">
    <location>
        <begin position="242"/>
        <end position="351"/>
    </location>
</feature>
<evidence type="ECO:0000256" key="1">
    <source>
        <dbReference type="SAM" id="MobiDB-lite"/>
    </source>
</evidence>
<feature type="domain" description="Reelin" evidence="2">
    <location>
        <begin position="64"/>
        <end position="115"/>
    </location>
</feature>
<feature type="compositionally biased region" description="Basic and acidic residues" evidence="1">
    <location>
        <begin position="242"/>
        <end position="251"/>
    </location>
</feature>
<dbReference type="InterPro" id="IPR051237">
    <property type="entry name" value="Ferric-chelate_Red/DefProt"/>
</dbReference>
<feature type="compositionally biased region" description="Low complexity" evidence="1">
    <location>
        <begin position="16"/>
        <end position="40"/>
    </location>
</feature>
<dbReference type="EMBL" id="CAJHUB010000751">
    <property type="protein sequence ID" value="CAD7681226.1"/>
    <property type="molecule type" value="Genomic_DNA"/>
</dbReference>
<feature type="compositionally biased region" description="Basic and acidic residues" evidence="1">
    <location>
        <begin position="317"/>
        <end position="340"/>
    </location>
</feature>
<dbReference type="InterPro" id="IPR042307">
    <property type="entry name" value="Reeler_sf"/>
</dbReference>
<name>A0A811YXP5_NYCPR</name>
<proteinExistence type="predicted"/>
<organism evidence="3 4">
    <name type="scientific">Nyctereutes procyonoides</name>
    <name type="common">Raccoon dog</name>
    <name type="synonym">Canis procyonoides</name>
    <dbReference type="NCBI Taxonomy" id="34880"/>
    <lineage>
        <taxon>Eukaryota</taxon>
        <taxon>Metazoa</taxon>
        <taxon>Chordata</taxon>
        <taxon>Craniata</taxon>
        <taxon>Vertebrata</taxon>
        <taxon>Euteleostomi</taxon>
        <taxon>Mammalia</taxon>
        <taxon>Eutheria</taxon>
        <taxon>Laurasiatheria</taxon>
        <taxon>Carnivora</taxon>
        <taxon>Caniformia</taxon>
        <taxon>Canidae</taxon>
        <taxon>Nyctereutes</taxon>
    </lineage>
</organism>
<evidence type="ECO:0000259" key="2">
    <source>
        <dbReference type="Pfam" id="PF02014"/>
    </source>
</evidence>
<dbReference type="Pfam" id="PF02014">
    <property type="entry name" value="Reeler"/>
    <property type="match status" value="1"/>
</dbReference>
<dbReference type="PANTHER" id="PTHR45828">
    <property type="entry name" value="CYTOCHROME B561/FERRIC REDUCTASE TRANSMEMBRANE"/>
    <property type="match status" value="1"/>
</dbReference>
<protein>
    <submittedName>
        <fullName evidence="3">(raccoon dog) hypothetical protein</fullName>
    </submittedName>
</protein>
<dbReference type="AlphaFoldDB" id="A0A811YXP5"/>
<gene>
    <name evidence="3" type="ORF">NYPRO_LOCUS14018</name>
</gene>
<feature type="compositionally biased region" description="Polar residues" evidence="1">
    <location>
        <begin position="252"/>
        <end position="262"/>
    </location>
</feature>
<feature type="region of interest" description="Disordered" evidence="1">
    <location>
        <begin position="7"/>
        <end position="40"/>
    </location>
</feature>